<protein>
    <submittedName>
        <fullName evidence="1">Uncharacterized protein</fullName>
    </submittedName>
</protein>
<accession>R1IGJ1</accession>
<sequence length="45" mass="5146">MMFKSLVILFFIGSHVLSGLKAPRAQAFLLLVLERFEQKHSRANT</sequence>
<evidence type="ECO:0000313" key="2">
    <source>
        <dbReference type="Proteomes" id="UP000011223"/>
    </source>
</evidence>
<evidence type="ECO:0000313" key="1">
    <source>
        <dbReference type="EMBL" id="EOD79841.1"/>
    </source>
</evidence>
<dbReference type="AlphaFoldDB" id="R1IGJ1"/>
<proteinExistence type="predicted"/>
<name>R1IGJ1_9GAMM</name>
<keyword evidence="2" id="KW-1185">Reference proteome</keyword>
<organism evidence="1 2">
    <name type="scientific">Grimontia indica</name>
    <dbReference type="NCBI Taxonomy" id="1056512"/>
    <lineage>
        <taxon>Bacteria</taxon>
        <taxon>Pseudomonadati</taxon>
        <taxon>Pseudomonadota</taxon>
        <taxon>Gammaproteobacteria</taxon>
        <taxon>Vibrionales</taxon>
        <taxon>Vibrionaceae</taxon>
        <taxon>Grimontia</taxon>
    </lineage>
</organism>
<comment type="caution">
    <text evidence="1">The sequence shown here is derived from an EMBL/GenBank/DDBJ whole genome shotgun (WGS) entry which is preliminary data.</text>
</comment>
<gene>
    <name evidence="1" type="ORF">D515_00974</name>
</gene>
<dbReference type="Proteomes" id="UP000011223">
    <property type="component" value="Unassembled WGS sequence"/>
</dbReference>
<dbReference type="EMBL" id="ANFM02000016">
    <property type="protein sequence ID" value="EOD79841.1"/>
    <property type="molecule type" value="Genomic_DNA"/>
</dbReference>
<reference evidence="1 2" key="1">
    <citation type="journal article" date="2014" name="PLoS ONE">
        <title>Grimontia indica AK16(T), sp. nov., Isolated from a Seawater Sample Reports the Presence of Pathogenic Genes Similar to Vibrio Genus.</title>
        <authorList>
            <person name="Singh A."/>
            <person name="Vaidya B."/>
            <person name="Khatri I."/>
            <person name="Srinivas T.N."/>
            <person name="Subramanian S."/>
            <person name="Korpole S."/>
            <person name="Pinnaka A.K."/>
        </authorList>
    </citation>
    <scope>NUCLEOTIDE SEQUENCE [LARGE SCALE GENOMIC DNA]</scope>
    <source>
        <strain evidence="1 2">AK16</strain>
    </source>
</reference>